<evidence type="ECO:0000259" key="2">
    <source>
        <dbReference type="Pfam" id="PF05282"/>
    </source>
</evidence>
<feature type="domain" description="AAR2 N-terminal" evidence="3">
    <location>
        <begin position="19"/>
        <end position="150"/>
    </location>
</feature>
<dbReference type="OrthoDB" id="201752at2759"/>
<feature type="domain" description="AAR2 C-terminal" evidence="2">
    <location>
        <begin position="200"/>
        <end position="373"/>
    </location>
</feature>
<evidence type="ECO:0000313" key="5">
    <source>
        <dbReference type="RefSeq" id="XP_038986075.1"/>
    </source>
</evidence>
<protein>
    <submittedName>
        <fullName evidence="5">Protein AAR2 homolog</fullName>
    </submittedName>
</protein>
<name>A0A8B9AID4_PHODC</name>
<accession>A0A8B9AID4</accession>
<dbReference type="Gene3D" id="2.60.34.20">
    <property type="match status" value="1"/>
</dbReference>
<gene>
    <name evidence="5" type="primary">LOC103718997</name>
</gene>
<reference evidence="5" key="2">
    <citation type="submission" date="2025-08" db="UniProtKB">
        <authorList>
            <consortium name="RefSeq"/>
        </authorList>
    </citation>
    <scope>IDENTIFICATION</scope>
    <source>
        <tissue evidence="5">Young leaves</tissue>
    </source>
</reference>
<evidence type="ECO:0000256" key="1">
    <source>
        <dbReference type="ARBA" id="ARBA00006281"/>
    </source>
</evidence>
<dbReference type="AlphaFoldDB" id="A0A8B9AID4"/>
<dbReference type="Pfam" id="PF05282">
    <property type="entry name" value="AAR2"/>
    <property type="match status" value="1"/>
</dbReference>
<dbReference type="PANTHER" id="PTHR12689:SF4">
    <property type="entry name" value="PROTEIN AAR2 HOMOLOG"/>
    <property type="match status" value="1"/>
</dbReference>
<reference evidence="4" key="1">
    <citation type="journal article" date="2019" name="Nat. Commun.">
        <title>Genome-wide association mapping of date palm fruit traits.</title>
        <authorList>
            <person name="Hazzouri K.M."/>
            <person name="Gros-Balthazard M."/>
            <person name="Flowers J.M."/>
            <person name="Copetti D."/>
            <person name="Lemansour A."/>
            <person name="Lebrun M."/>
            <person name="Masmoudi K."/>
            <person name="Ferrand S."/>
            <person name="Dhar M.I."/>
            <person name="Fresquez Z.A."/>
            <person name="Rosas U."/>
            <person name="Zhang J."/>
            <person name="Talag J."/>
            <person name="Lee S."/>
            <person name="Kudrna D."/>
            <person name="Powell R.F."/>
            <person name="Leitch I.J."/>
            <person name="Krueger R.R."/>
            <person name="Wing R.A."/>
            <person name="Amiri K.M.A."/>
            <person name="Purugganan M.D."/>
        </authorList>
    </citation>
    <scope>NUCLEOTIDE SEQUENCE [LARGE SCALE GENOMIC DNA]</scope>
    <source>
        <strain evidence="4">cv. Khalas</strain>
    </source>
</reference>
<dbReference type="InterPro" id="IPR033648">
    <property type="entry name" value="AAR2_C"/>
</dbReference>
<dbReference type="RefSeq" id="XP_038986075.1">
    <property type="nucleotide sequence ID" value="XM_039130147.1"/>
</dbReference>
<dbReference type="Gene3D" id="1.25.40.550">
    <property type="entry name" value="Aar2, C-terminal domain-like"/>
    <property type="match status" value="1"/>
</dbReference>
<evidence type="ECO:0000259" key="3">
    <source>
        <dbReference type="Pfam" id="PF20981"/>
    </source>
</evidence>
<dbReference type="GO" id="GO:0000244">
    <property type="term" value="P:spliceosomal tri-snRNP complex assembly"/>
    <property type="evidence" value="ECO:0007669"/>
    <property type="project" value="TreeGrafter"/>
</dbReference>
<proteinExistence type="inferred from homology"/>
<dbReference type="FunFam" id="2.60.34.20:FF:000001">
    <property type="entry name" value="protein AAR2 homolog"/>
    <property type="match status" value="1"/>
</dbReference>
<dbReference type="InterPro" id="IPR033647">
    <property type="entry name" value="Aar2_N"/>
</dbReference>
<dbReference type="CDD" id="cd13778">
    <property type="entry name" value="Aar2_C"/>
    <property type="match status" value="1"/>
</dbReference>
<dbReference type="Pfam" id="PF20981">
    <property type="entry name" value="AAR2_1st"/>
    <property type="match status" value="1"/>
</dbReference>
<organism evidence="4 5">
    <name type="scientific">Phoenix dactylifera</name>
    <name type="common">Date palm</name>
    <dbReference type="NCBI Taxonomy" id="42345"/>
    <lineage>
        <taxon>Eukaryota</taxon>
        <taxon>Viridiplantae</taxon>
        <taxon>Streptophyta</taxon>
        <taxon>Embryophyta</taxon>
        <taxon>Tracheophyta</taxon>
        <taxon>Spermatophyta</taxon>
        <taxon>Magnoliopsida</taxon>
        <taxon>Liliopsida</taxon>
        <taxon>Arecaceae</taxon>
        <taxon>Coryphoideae</taxon>
        <taxon>Phoeniceae</taxon>
        <taxon>Phoenix</taxon>
    </lineage>
</organism>
<comment type="similarity">
    <text evidence="1">Belongs to the AAR2 family.</text>
</comment>
<dbReference type="InterPro" id="IPR007946">
    <property type="entry name" value="AAR2"/>
</dbReference>
<keyword evidence="4" id="KW-1185">Reference proteome</keyword>
<dbReference type="InterPro" id="IPR038516">
    <property type="entry name" value="AAR2_N_sf"/>
</dbReference>
<dbReference type="InterPro" id="IPR038514">
    <property type="entry name" value="AAR2_C_sf"/>
</dbReference>
<dbReference type="PANTHER" id="PTHR12689">
    <property type="entry name" value="A1 CISTRON SPLICING FACTOR AAR2-RELATED"/>
    <property type="match status" value="1"/>
</dbReference>
<dbReference type="GeneID" id="103718997"/>
<dbReference type="FunFam" id="1.25.40.550:FF:000002">
    <property type="entry name" value="AAR2 protein family"/>
    <property type="match status" value="1"/>
</dbReference>
<dbReference type="CDD" id="cd13777">
    <property type="entry name" value="Aar2_N"/>
    <property type="match status" value="1"/>
</dbReference>
<dbReference type="Proteomes" id="UP000228380">
    <property type="component" value="Chromosome 9"/>
</dbReference>
<dbReference type="KEGG" id="pda:103718997"/>
<sequence>MASGLQMDQETSLDLVKKGATLLLLDVPQFTLFGIDTQMFSVGPNFKGIKMIPPGPHFIYYSSSNKEGNDFSPTVGFFLTTQPAEVVVRRWHQQEEQLMKLSEDEEYRYIDAVKCFEFDQQLGPYALDHHGAWKQLSTYITKNVIERIEPIGGDITIAYESGIIDTAPKTAMERCLMEQLRNSKFSNNAAKESRKRGCYYTTIPNAVKSRDVFGEELTALNLDKTNLLESILMKDYGGAEDLLLGELQFAFISFMMGQSLEAFLQWKALVTLLFSCTEAPLRTRTRLFSKFLRVIYFQLKHGFHKNKKDGNAADNGISVFLDDAWFSRDIFLYRLCKDFFPVVLESSVVDGDLLLWTRKLKRLLETALGWDFEDNAMDLIFEEDDEFSPVVVPSNELQQPVYGESPVNAVYLLYCY</sequence>
<evidence type="ECO:0000313" key="4">
    <source>
        <dbReference type="Proteomes" id="UP000228380"/>
    </source>
</evidence>